<dbReference type="Proteomes" id="UP001642484">
    <property type="component" value="Unassembled WGS sequence"/>
</dbReference>
<keyword evidence="1" id="KW-0472">Membrane</keyword>
<comment type="caution">
    <text evidence="2">The sequence shown here is derived from an EMBL/GenBank/DDBJ whole genome shotgun (WGS) entry which is preliminary data.</text>
</comment>
<evidence type="ECO:0000313" key="2">
    <source>
        <dbReference type="EMBL" id="CAK8988626.1"/>
    </source>
</evidence>
<feature type="transmembrane region" description="Helical" evidence="1">
    <location>
        <begin position="21"/>
        <end position="44"/>
    </location>
</feature>
<feature type="transmembrane region" description="Helical" evidence="1">
    <location>
        <begin position="403"/>
        <end position="425"/>
    </location>
</feature>
<feature type="transmembrane region" description="Helical" evidence="1">
    <location>
        <begin position="889"/>
        <end position="908"/>
    </location>
</feature>
<name>A0ABP0HGK5_9DINO</name>
<organism evidence="2 3">
    <name type="scientific">Durusdinium trenchii</name>
    <dbReference type="NCBI Taxonomy" id="1381693"/>
    <lineage>
        <taxon>Eukaryota</taxon>
        <taxon>Sar</taxon>
        <taxon>Alveolata</taxon>
        <taxon>Dinophyceae</taxon>
        <taxon>Suessiales</taxon>
        <taxon>Symbiodiniaceae</taxon>
        <taxon>Durusdinium</taxon>
    </lineage>
</organism>
<feature type="transmembrane region" description="Helical" evidence="1">
    <location>
        <begin position="946"/>
        <end position="965"/>
    </location>
</feature>
<evidence type="ECO:0000313" key="3">
    <source>
        <dbReference type="Proteomes" id="UP001642484"/>
    </source>
</evidence>
<feature type="transmembrane region" description="Helical" evidence="1">
    <location>
        <begin position="84"/>
        <end position="100"/>
    </location>
</feature>
<feature type="transmembrane region" description="Helical" evidence="1">
    <location>
        <begin position="128"/>
        <end position="154"/>
    </location>
</feature>
<keyword evidence="1" id="KW-0812">Transmembrane</keyword>
<dbReference type="EMBL" id="CAXAMN010000447">
    <property type="protein sequence ID" value="CAK8988626.1"/>
    <property type="molecule type" value="Genomic_DNA"/>
</dbReference>
<keyword evidence="1" id="KW-1133">Transmembrane helix</keyword>
<accession>A0ABP0HGK5</accession>
<protein>
    <submittedName>
        <fullName evidence="2">Uncharacterized protein</fullName>
    </submittedName>
</protein>
<evidence type="ECO:0000256" key="1">
    <source>
        <dbReference type="SAM" id="Phobius"/>
    </source>
</evidence>
<feature type="transmembrane region" description="Helical" evidence="1">
    <location>
        <begin position="56"/>
        <end position="75"/>
    </location>
</feature>
<sequence>MRATRFPRKRNPRNPPSPHQVAVAINNKPFVSFVFQVLGVLMWWKAGCLAPVTTVAPLFLLVSLFSNMVAGPALLQEQYRSREVYLSLSLLALVLLGAYLESQIIKKSSAQKLSIWLVNMRRLQQGEISAIAFCLAILLLFFGYYGWIVINYTVYQRERFNSDMIPFDFYSQDFHGYSTAIPVISGLLSGVTYFEGYLGLPVCNVLENRHVDVKQTALLLLCIAPVAVLSFAFSIEGARRWDCRYFVPFSSTVGYLVASSIRVLLVTFQGHGLNTSPAELLFCLFIHVVLVGIPLRCIDRRPVGIQLPHTLKKEAPSTPYSNPLAIAMKQNAKSHGTVDHMELRKTPWLEMEIGKTTPLLEIEETQGSAMLQSFERIAMLKVKVPDKEWPAWIYDVFCNVGSLVPATIVIIGVLPLPIFLFLVLWQKLHSEWLLCIAVYCAIITGTTNLRTAVFSSVARWRTRLCLKGSYMTLLQQEGCVDAPTRFRRVPKRFGGGRKVIMGDPWESASSSSEDETVPWEAVQHFVVVETGLCTSCDKEEICSLLESVSASSMAPKQVSVFFVLKDSKEAKLYEAHLPEWNRNFARKLKTIELLNLELEVNKTLPLKHKEQKPPPHRSQEALVSWLLNRGKTIKASDHLILVTRTTVDSWFHPEYFPAVTFAFLNTGAKRNFTIYQPPILFLKDYSEQNWLTRYACLFLAQSSLASLTDPMGMPLPKSTFTMVMALMGNVDHSWDPGLAIRPYNIGIWTKCWIGTIGRMNLQPMFLPVYRSGCNPVLDDTFVREPRLTCLCFGATMHGPLRAQVLSVLELVHMWAALPLAWCSRRESPLQKRRIFSLMCRSLLPFGSVFWAHWVLCTWFVVVSLNVLSLLHSSLSHWPPPNTGPQRWDFAFLFGVTAAAFNLPLFSVFSNVDLLKLYLASCPPSTSSAKSPPSTSSGERSLPCQGLILLLTSFVAGPLFFLLSFIEEFRLAFTLKWAAESS</sequence>
<feature type="transmembrane region" description="Helical" evidence="1">
    <location>
        <begin position="245"/>
        <end position="266"/>
    </location>
</feature>
<proteinExistence type="predicted"/>
<reference evidence="2 3" key="1">
    <citation type="submission" date="2024-02" db="EMBL/GenBank/DDBJ databases">
        <authorList>
            <person name="Chen Y."/>
            <person name="Shah S."/>
            <person name="Dougan E. K."/>
            <person name="Thang M."/>
            <person name="Chan C."/>
        </authorList>
    </citation>
    <scope>NUCLEOTIDE SEQUENCE [LARGE SCALE GENOMIC DNA]</scope>
</reference>
<gene>
    <name evidence="2" type="ORF">CCMP2556_LOCUS1329</name>
</gene>
<feature type="transmembrane region" description="Helical" evidence="1">
    <location>
        <begin position="214"/>
        <end position="233"/>
    </location>
</feature>
<keyword evidence="3" id="KW-1185">Reference proteome</keyword>
<feature type="transmembrane region" description="Helical" evidence="1">
    <location>
        <begin position="431"/>
        <end position="453"/>
    </location>
</feature>
<feature type="transmembrane region" description="Helical" evidence="1">
    <location>
        <begin position="842"/>
        <end position="869"/>
    </location>
</feature>
<feature type="transmembrane region" description="Helical" evidence="1">
    <location>
        <begin position="174"/>
        <end position="194"/>
    </location>
</feature>